<name>A0ABY9TF29_BREBE</name>
<keyword evidence="11" id="KW-0812">Transmembrane</keyword>
<evidence type="ECO:0000256" key="8">
    <source>
        <dbReference type="ARBA" id="ARBA00023316"/>
    </source>
</evidence>
<dbReference type="EMBL" id="CP134050">
    <property type="protein sequence ID" value="WNC17368.1"/>
    <property type="molecule type" value="Genomic_DNA"/>
</dbReference>
<dbReference type="Gene3D" id="1.10.3810.10">
    <property type="entry name" value="Biosynthetic peptidoglycan transglycosylase-like"/>
    <property type="match status" value="1"/>
</dbReference>
<dbReference type="InterPro" id="IPR036950">
    <property type="entry name" value="PBP_transglycosylase"/>
</dbReference>
<accession>A0ABY9TF29</accession>
<feature type="transmembrane region" description="Helical" evidence="11">
    <location>
        <begin position="35"/>
        <end position="57"/>
    </location>
</feature>
<keyword evidence="14" id="KW-1185">Reference proteome</keyword>
<organism evidence="13 14">
    <name type="scientific">Brevibacillus brevis</name>
    <name type="common">Bacillus brevis</name>
    <dbReference type="NCBI Taxonomy" id="1393"/>
    <lineage>
        <taxon>Bacteria</taxon>
        <taxon>Bacillati</taxon>
        <taxon>Bacillota</taxon>
        <taxon>Bacilli</taxon>
        <taxon>Bacillales</taxon>
        <taxon>Paenibacillaceae</taxon>
        <taxon>Brevibacillus</taxon>
    </lineage>
</organism>
<keyword evidence="3" id="KW-0328">Glycosyltransferase</keyword>
<evidence type="ECO:0000256" key="3">
    <source>
        <dbReference type="ARBA" id="ARBA00022676"/>
    </source>
</evidence>
<evidence type="ECO:0000256" key="7">
    <source>
        <dbReference type="ARBA" id="ARBA00023136"/>
    </source>
</evidence>
<dbReference type="InterPro" id="IPR001264">
    <property type="entry name" value="Glyco_trans_51"/>
</dbReference>
<evidence type="ECO:0000256" key="11">
    <source>
        <dbReference type="SAM" id="Phobius"/>
    </source>
</evidence>
<sequence>MSHYTVTAGSKSDSFMGTTRVASVKHTPNRPWKRYLLSSVILTILVAVLSPVMLAWAGNIWIDQKKLDHVEQLATGSYVKLDEMPDYVWQSFVSVEDHRFMTHPGVDYYSLARAVWADLQAGAYVQGGSTITMQLARNLFLTQDKTLLRKAKEIAIAFQLEQRYSKEQLMEMYLNVIYFGHGCYGIDAASQLYFGKKGNGKGAEAISLGEAAMLASLPKSPAAYSPLKHWQEAKQRQAVVLGQMVEQGVITKEQMRQAQTEAIAKKPARTPAS</sequence>
<evidence type="ECO:0000256" key="1">
    <source>
        <dbReference type="ARBA" id="ARBA00004236"/>
    </source>
</evidence>
<evidence type="ECO:0000256" key="5">
    <source>
        <dbReference type="ARBA" id="ARBA00022960"/>
    </source>
</evidence>
<keyword evidence="6" id="KW-0573">Peptidoglycan synthesis</keyword>
<dbReference type="PANTHER" id="PTHR32282:SF11">
    <property type="entry name" value="PENICILLIN-BINDING PROTEIN 1B"/>
    <property type="match status" value="1"/>
</dbReference>
<keyword evidence="11" id="KW-1133">Transmembrane helix</keyword>
<dbReference type="Pfam" id="PF00912">
    <property type="entry name" value="Transgly"/>
    <property type="match status" value="1"/>
</dbReference>
<keyword evidence="7 11" id="KW-0472">Membrane</keyword>
<keyword evidence="2" id="KW-1003">Cell membrane</keyword>
<evidence type="ECO:0000259" key="12">
    <source>
        <dbReference type="Pfam" id="PF00912"/>
    </source>
</evidence>
<evidence type="ECO:0000256" key="4">
    <source>
        <dbReference type="ARBA" id="ARBA00022679"/>
    </source>
</evidence>
<gene>
    <name evidence="13" type="ORF">RGB73_13995</name>
</gene>
<keyword evidence="5" id="KW-0133">Cell shape</keyword>
<evidence type="ECO:0000313" key="13">
    <source>
        <dbReference type="EMBL" id="WNC17368.1"/>
    </source>
</evidence>
<comment type="catalytic activity">
    <reaction evidence="10">
        <text>[GlcNAc-(1-&gt;4)-Mur2Ac(oyl-L-Ala-gamma-D-Glu-L-Lys-D-Ala-D-Ala)](n)-di-trans,octa-cis-undecaprenyl diphosphate + beta-D-GlcNAc-(1-&gt;4)-Mur2Ac(oyl-L-Ala-gamma-D-Glu-L-Lys-D-Ala-D-Ala)-di-trans,octa-cis-undecaprenyl diphosphate = [GlcNAc-(1-&gt;4)-Mur2Ac(oyl-L-Ala-gamma-D-Glu-L-Lys-D-Ala-D-Ala)](n+1)-di-trans,octa-cis-undecaprenyl diphosphate + di-trans,octa-cis-undecaprenyl diphosphate + H(+)</text>
        <dbReference type="Rhea" id="RHEA:23708"/>
        <dbReference type="Rhea" id="RHEA-COMP:9602"/>
        <dbReference type="Rhea" id="RHEA-COMP:9603"/>
        <dbReference type="ChEBI" id="CHEBI:15378"/>
        <dbReference type="ChEBI" id="CHEBI:58405"/>
        <dbReference type="ChEBI" id="CHEBI:60033"/>
        <dbReference type="ChEBI" id="CHEBI:78435"/>
        <dbReference type="EC" id="2.4.99.28"/>
    </reaction>
</comment>
<evidence type="ECO:0000256" key="6">
    <source>
        <dbReference type="ARBA" id="ARBA00022984"/>
    </source>
</evidence>
<dbReference type="PANTHER" id="PTHR32282">
    <property type="entry name" value="BINDING PROTEIN TRANSPEPTIDASE, PUTATIVE-RELATED"/>
    <property type="match status" value="1"/>
</dbReference>
<keyword evidence="8" id="KW-0961">Cell wall biogenesis/degradation</keyword>
<protein>
    <recommendedName>
        <fullName evidence="9">peptidoglycan glycosyltransferase</fullName>
        <ecNumber evidence="9">2.4.99.28</ecNumber>
    </recommendedName>
</protein>
<dbReference type="InterPro" id="IPR023346">
    <property type="entry name" value="Lysozyme-like_dom_sf"/>
</dbReference>
<reference evidence="13 14" key="1">
    <citation type="submission" date="2023-09" db="EMBL/GenBank/DDBJ databases">
        <title>Complete Genome and Methylome dissection of Bacillus brevis NEB573 original source of BbsI restriction endonuclease.</title>
        <authorList>
            <person name="Fomenkov A."/>
            <person name="Roberts R.D."/>
        </authorList>
    </citation>
    <scope>NUCLEOTIDE SEQUENCE [LARGE SCALE GENOMIC DNA]</scope>
    <source>
        <strain evidence="13 14">NEB573</strain>
    </source>
</reference>
<dbReference type="InterPro" id="IPR050396">
    <property type="entry name" value="Glycosyltr_51/Transpeptidase"/>
</dbReference>
<dbReference type="EC" id="2.4.99.28" evidence="9"/>
<evidence type="ECO:0000256" key="2">
    <source>
        <dbReference type="ARBA" id="ARBA00022475"/>
    </source>
</evidence>
<keyword evidence="4" id="KW-0808">Transferase</keyword>
<comment type="subcellular location">
    <subcellularLocation>
        <location evidence="1">Cell membrane</location>
    </subcellularLocation>
</comment>
<evidence type="ECO:0000313" key="14">
    <source>
        <dbReference type="Proteomes" id="UP001256827"/>
    </source>
</evidence>
<dbReference type="SUPFAM" id="SSF53955">
    <property type="entry name" value="Lysozyme-like"/>
    <property type="match status" value="1"/>
</dbReference>
<proteinExistence type="predicted"/>
<dbReference type="Proteomes" id="UP001256827">
    <property type="component" value="Chromosome"/>
</dbReference>
<feature type="domain" description="Glycosyl transferase family 51" evidence="12">
    <location>
        <begin position="69"/>
        <end position="244"/>
    </location>
</feature>
<dbReference type="RefSeq" id="WP_310773037.1">
    <property type="nucleotide sequence ID" value="NZ_CP134050.1"/>
</dbReference>
<evidence type="ECO:0000256" key="10">
    <source>
        <dbReference type="ARBA" id="ARBA00049902"/>
    </source>
</evidence>
<evidence type="ECO:0000256" key="9">
    <source>
        <dbReference type="ARBA" id="ARBA00044770"/>
    </source>
</evidence>